<keyword evidence="2" id="KW-1185">Reference proteome</keyword>
<evidence type="ECO:0000313" key="2">
    <source>
        <dbReference type="Proteomes" id="UP000729402"/>
    </source>
</evidence>
<proteinExistence type="predicted"/>
<organism evidence="1 2">
    <name type="scientific">Zizania palustris</name>
    <name type="common">Northern wild rice</name>
    <dbReference type="NCBI Taxonomy" id="103762"/>
    <lineage>
        <taxon>Eukaryota</taxon>
        <taxon>Viridiplantae</taxon>
        <taxon>Streptophyta</taxon>
        <taxon>Embryophyta</taxon>
        <taxon>Tracheophyta</taxon>
        <taxon>Spermatophyta</taxon>
        <taxon>Magnoliopsida</taxon>
        <taxon>Liliopsida</taxon>
        <taxon>Poales</taxon>
        <taxon>Poaceae</taxon>
        <taxon>BOP clade</taxon>
        <taxon>Oryzoideae</taxon>
        <taxon>Oryzeae</taxon>
        <taxon>Zizaniinae</taxon>
        <taxon>Zizania</taxon>
    </lineage>
</organism>
<reference evidence="1" key="1">
    <citation type="journal article" date="2021" name="bioRxiv">
        <title>Whole Genome Assembly and Annotation of Northern Wild Rice, Zizania palustris L., Supports a Whole Genome Duplication in the Zizania Genus.</title>
        <authorList>
            <person name="Haas M."/>
            <person name="Kono T."/>
            <person name="Macchietto M."/>
            <person name="Millas R."/>
            <person name="McGilp L."/>
            <person name="Shao M."/>
            <person name="Duquette J."/>
            <person name="Hirsch C.N."/>
            <person name="Kimball J."/>
        </authorList>
    </citation>
    <scope>NUCLEOTIDE SEQUENCE</scope>
    <source>
        <tissue evidence="1">Fresh leaf tissue</tissue>
    </source>
</reference>
<reference evidence="1" key="2">
    <citation type="submission" date="2021-02" db="EMBL/GenBank/DDBJ databases">
        <authorList>
            <person name="Kimball J.A."/>
            <person name="Haas M.W."/>
            <person name="Macchietto M."/>
            <person name="Kono T."/>
            <person name="Duquette J."/>
            <person name="Shao M."/>
        </authorList>
    </citation>
    <scope>NUCLEOTIDE SEQUENCE</scope>
    <source>
        <tissue evidence="1">Fresh leaf tissue</tissue>
    </source>
</reference>
<gene>
    <name evidence="1" type="ORF">GUJ93_ZPchr0006g44557</name>
</gene>
<dbReference type="AlphaFoldDB" id="A0A8J5TA65"/>
<dbReference type="Proteomes" id="UP000729402">
    <property type="component" value="Unassembled WGS sequence"/>
</dbReference>
<comment type="caution">
    <text evidence="1">The sequence shown here is derived from an EMBL/GenBank/DDBJ whole genome shotgun (WGS) entry which is preliminary data.</text>
</comment>
<evidence type="ECO:0000313" key="1">
    <source>
        <dbReference type="EMBL" id="KAG8069531.1"/>
    </source>
</evidence>
<dbReference type="EMBL" id="JAAALK010000283">
    <property type="protein sequence ID" value="KAG8069531.1"/>
    <property type="molecule type" value="Genomic_DNA"/>
</dbReference>
<accession>A0A8J5TA65</accession>
<protein>
    <submittedName>
        <fullName evidence="1">Uncharacterized protein</fullName>
    </submittedName>
</protein>
<sequence>MFDGWQPFDDVSDLECAVRESNVSFKGGAHKDDLLHSEGKSYFRRPILISERSNSVVKDGAATKHWIREACCGELDLNLKGKDGIK</sequence>
<name>A0A8J5TA65_ZIZPA</name>